<dbReference type="AlphaFoldDB" id="A0A7N2R994"/>
<dbReference type="InterPro" id="IPR007770">
    <property type="entry name" value="DMP"/>
</dbReference>
<sequence>MDGANAVLQQIEQPLLENEPKPPKTPAQKAIRKSFKISAHLANLLPTGSVLTFQVLSPAFTHQGQCQTIISRTMTLGLLALCCFLSFILRFTDSFRDARGKVRYGLATSRGLWVIDGSVKMEPEEAEKYRLKFIDFFHAFMSVLVFVAVAMFDKNIVKCFCPTPSPETKELLVTLPIGIGIACSVLFVALPTKRHGIGFPLSRN</sequence>
<dbReference type="RefSeq" id="XP_030931001.1">
    <property type="nucleotide sequence ID" value="XM_031075141.1"/>
</dbReference>
<dbReference type="GO" id="GO:0005737">
    <property type="term" value="C:cytoplasm"/>
    <property type="evidence" value="ECO:0007669"/>
    <property type="project" value="UniProtKB-ARBA"/>
</dbReference>
<dbReference type="PANTHER" id="PTHR31621">
    <property type="entry name" value="PROTEIN DMP3"/>
    <property type="match status" value="1"/>
</dbReference>
<evidence type="ECO:0000313" key="7">
    <source>
        <dbReference type="EnsemblPlants" id="QL08p040301:mrna:CDS:1"/>
    </source>
</evidence>
<comment type="similarity">
    <text evidence="2">Belongs to the plant DMP1 protein family.</text>
</comment>
<reference evidence="7" key="2">
    <citation type="submission" date="2021-01" db="UniProtKB">
        <authorList>
            <consortium name="EnsemblPlants"/>
        </authorList>
    </citation>
    <scope>IDENTIFICATION</scope>
</reference>
<dbReference type="Gramene" id="QL08p040301:mrna">
    <property type="protein sequence ID" value="QL08p040301:mrna:CDS:1"/>
    <property type="gene ID" value="QL08p040301"/>
</dbReference>
<evidence type="ECO:0000256" key="4">
    <source>
        <dbReference type="ARBA" id="ARBA00022989"/>
    </source>
</evidence>
<dbReference type="Pfam" id="PF05078">
    <property type="entry name" value="DUF679"/>
    <property type="match status" value="1"/>
</dbReference>
<evidence type="ECO:0000313" key="8">
    <source>
        <dbReference type="Proteomes" id="UP000594261"/>
    </source>
</evidence>
<reference evidence="7 8" key="1">
    <citation type="journal article" date="2016" name="G3 (Bethesda)">
        <title>First Draft Assembly and Annotation of the Genome of a California Endemic Oak Quercus lobata Nee (Fagaceae).</title>
        <authorList>
            <person name="Sork V.L."/>
            <person name="Fitz-Gibbon S.T."/>
            <person name="Puiu D."/>
            <person name="Crepeau M."/>
            <person name="Gugger P.F."/>
            <person name="Sherman R."/>
            <person name="Stevens K."/>
            <person name="Langley C.H."/>
            <person name="Pellegrini M."/>
            <person name="Salzberg S.L."/>
        </authorList>
    </citation>
    <scope>NUCLEOTIDE SEQUENCE [LARGE SCALE GENOMIC DNA]</scope>
    <source>
        <strain evidence="7 8">cv. SW786</strain>
    </source>
</reference>
<name>A0A7N2R994_QUELO</name>
<gene>
    <name evidence="7" type="primary">LOC115956866</name>
</gene>
<dbReference type="OMA" id="ICAISCF"/>
<dbReference type="GO" id="GO:0010256">
    <property type="term" value="P:endomembrane system organization"/>
    <property type="evidence" value="ECO:0007669"/>
    <property type="project" value="TreeGrafter"/>
</dbReference>
<evidence type="ECO:0000256" key="5">
    <source>
        <dbReference type="ARBA" id="ARBA00023136"/>
    </source>
</evidence>
<dbReference type="EMBL" id="LRBV02000008">
    <property type="status" value="NOT_ANNOTATED_CDS"/>
    <property type="molecule type" value="Genomic_DNA"/>
</dbReference>
<dbReference type="InParanoid" id="A0A7N2R994"/>
<feature type="transmembrane region" description="Helical" evidence="6">
    <location>
        <begin position="172"/>
        <end position="190"/>
    </location>
</feature>
<comment type="subcellular location">
    <subcellularLocation>
        <location evidence="1">Membrane</location>
        <topology evidence="1">Multi-pass membrane protein</topology>
    </subcellularLocation>
</comment>
<dbReference type="EnsemblPlants" id="QL08p040301:mrna">
    <property type="protein sequence ID" value="QL08p040301:mrna:CDS:1"/>
    <property type="gene ID" value="QL08p040301"/>
</dbReference>
<keyword evidence="5 6" id="KW-0472">Membrane</keyword>
<feature type="transmembrane region" description="Helical" evidence="6">
    <location>
        <begin position="133"/>
        <end position="152"/>
    </location>
</feature>
<dbReference type="Proteomes" id="UP000594261">
    <property type="component" value="Chromosome 8"/>
</dbReference>
<dbReference type="PANTHER" id="PTHR31621:SF6">
    <property type="entry name" value="PROTEIN DMP7"/>
    <property type="match status" value="1"/>
</dbReference>
<feature type="transmembrane region" description="Helical" evidence="6">
    <location>
        <begin position="37"/>
        <end position="57"/>
    </location>
</feature>
<dbReference type="KEGG" id="qlo:115956866"/>
<dbReference type="OrthoDB" id="525686at2759"/>
<keyword evidence="4 6" id="KW-1133">Transmembrane helix</keyword>
<accession>A0A7N2R994</accession>
<organism evidence="7 8">
    <name type="scientific">Quercus lobata</name>
    <name type="common">Valley oak</name>
    <dbReference type="NCBI Taxonomy" id="97700"/>
    <lineage>
        <taxon>Eukaryota</taxon>
        <taxon>Viridiplantae</taxon>
        <taxon>Streptophyta</taxon>
        <taxon>Embryophyta</taxon>
        <taxon>Tracheophyta</taxon>
        <taxon>Spermatophyta</taxon>
        <taxon>Magnoliopsida</taxon>
        <taxon>eudicotyledons</taxon>
        <taxon>Gunneridae</taxon>
        <taxon>Pentapetalae</taxon>
        <taxon>rosids</taxon>
        <taxon>fabids</taxon>
        <taxon>Fagales</taxon>
        <taxon>Fagaceae</taxon>
        <taxon>Quercus</taxon>
    </lineage>
</organism>
<evidence type="ECO:0000256" key="6">
    <source>
        <dbReference type="SAM" id="Phobius"/>
    </source>
</evidence>
<keyword evidence="8" id="KW-1185">Reference proteome</keyword>
<evidence type="ECO:0000256" key="2">
    <source>
        <dbReference type="ARBA" id="ARBA00008707"/>
    </source>
</evidence>
<feature type="transmembrane region" description="Helical" evidence="6">
    <location>
        <begin position="69"/>
        <end position="89"/>
    </location>
</feature>
<evidence type="ECO:0000256" key="3">
    <source>
        <dbReference type="ARBA" id="ARBA00022692"/>
    </source>
</evidence>
<dbReference type="GeneID" id="115956866"/>
<proteinExistence type="inferred from homology"/>
<keyword evidence="3 6" id="KW-0812">Transmembrane</keyword>
<dbReference type="GO" id="GO:0016020">
    <property type="term" value="C:membrane"/>
    <property type="evidence" value="ECO:0007669"/>
    <property type="project" value="UniProtKB-SubCell"/>
</dbReference>
<evidence type="ECO:0000256" key="1">
    <source>
        <dbReference type="ARBA" id="ARBA00004141"/>
    </source>
</evidence>
<protein>
    <submittedName>
        <fullName evidence="7">Uncharacterized protein</fullName>
    </submittedName>
</protein>